<dbReference type="InterPro" id="IPR005905">
    <property type="entry name" value="D_ala_D_ala"/>
</dbReference>
<evidence type="ECO:0000256" key="8">
    <source>
        <dbReference type="ARBA" id="ARBA00022960"/>
    </source>
</evidence>
<evidence type="ECO:0000313" key="18">
    <source>
        <dbReference type="Proteomes" id="UP000601171"/>
    </source>
</evidence>
<evidence type="ECO:0000256" key="11">
    <source>
        <dbReference type="ARBA" id="ARBA00023316"/>
    </source>
</evidence>
<evidence type="ECO:0000256" key="9">
    <source>
        <dbReference type="ARBA" id="ARBA00022984"/>
    </source>
</evidence>
<evidence type="ECO:0000313" key="17">
    <source>
        <dbReference type="EMBL" id="MBC8587837.1"/>
    </source>
</evidence>
<evidence type="ECO:0000256" key="15">
    <source>
        <dbReference type="PROSITE-ProRule" id="PRU00409"/>
    </source>
</evidence>
<dbReference type="Gene3D" id="3.30.1490.20">
    <property type="entry name" value="ATP-grasp fold, A domain"/>
    <property type="match status" value="1"/>
</dbReference>
<dbReference type="EMBL" id="JACRTG010000016">
    <property type="protein sequence ID" value="MBC8587837.1"/>
    <property type="molecule type" value="Genomic_DNA"/>
</dbReference>
<feature type="binding site" evidence="14">
    <location>
        <position position="313"/>
    </location>
    <ligand>
        <name>Mg(2+)</name>
        <dbReference type="ChEBI" id="CHEBI:18420"/>
        <label>2</label>
    </ligand>
</feature>
<comment type="similarity">
    <text evidence="2 12">Belongs to the D-alanine--D-alanine ligase family.</text>
</comment>
<dbReference type="Pfam" id="PF07478">
    <property type="entry name" value="Dala_Dala_lig_C"/>
    <property type="match status" value="1"/>
</dbReference>
<dbReference type="InterPro" id="IPR016185">
    <property type="entry name" value="PreATP-grasp_dom_sf"/>
</dbReference>
<dbReference type="PROSITE" id="PS00843">
    <property type="entry name" value="DALA_DALA_LIGASE_1"/>
    <property type="match status" value="1"/>
</dbReference>
<dbReference type="AlphaFoldDB" id="A0A926EUN9"/>
<name>A0A926EUN9_9FIRM</name>
<dbReference type="Gene3D" id="3.30.470.20">
    <property type="entry name" value="ATP-grasp fold, B domain"/>
    <property type="match status" value="1"/>
</dbReference>
<keyword evidence="18" id="KW-1185">Reference proteome</keyword>
<accession>A0A926EUN9</accession>
<keyword evidence="7 14" id="KW-0460">Magnesium</keyword>
<dbReference type="NCBIfam" id="NF002528">
    <property type="entry name" value="PRK01966.1-4"/>
    <property type="match status" value="1"/>
</dbReference>
<comment type="caution">
    <text evidence="17">The sequence shown here is derived from an EMBL/GenBank/DDBJ whole genome shotgun (WGS) entry which is preliminary data.</text>
</comment>
<evidence type="ECO:0000256" key="7">
    <source>
        <dbReference type="ARBA" id="ARBA00022842"/>
    </source>
</evidence>
<dbReference type="SUPFAM" id="SSF56059">
    <property type="entry name" value="Glutathione synthetase ATP-binding domain-like"/>
    <property type="match status" value="1"/>
</dbReference>
<feature type="binding site" evidence="14">
    <location>
        <position position="311"/>
    </location>
    <ligand>
        <name>Mg(2+)</name>
        <dbReference type="ChEBI" id="CHEBI:18420"/>
        <label>2</label>
    </ligand>
</feature>
<keyword evidence="8 12" id="KW-0133">Cell shape</keyword>
<organism evidence="17 18">
    <name type="scientific">Paratissierella segnis</name>
    <dbReference type="NCBI Taxonomy" id="2763679"/>
    <lineage>
        <taxon>Bacteria</taxon>
        <taxon>Bacillati</taxon>
        <taxon>Bacillota</taxon>
        <taxon>Tissierellia</taxon>
        <taxon>Tissierellales</taxon>
        <taxon>Tissierellaceae</taxon>
        <taxon>Paratissierella</taxon>
    </lineage>
</organism>
<evidence type="ECO:0000256" key="3">
    <source>
        <dbReference type="ARBA" id="ARBA00022598"/>
    </source>
</evidence>
<dbReference type="SUPFAM" id="SSF52440">
    <property type="entry name" value="PreATP-grasp domain"/>
    <property type="match status" value="1"/>
</dbReference>
<gene>
    <name evidence="17" type="primary">vanG</name>
    <name evidence="12" type="synonym">ddl</name>
    <name evidence="17" type="ORF">H8707_06265</name>
</gene>
<dbReference type="NCBIfam" id="NF000091">
    <property type="entry name" value="D_ala_D_ser_VanG"/>
    <property type="match status" value="1"/>
</dbReference>
<keyword evidence="5 15" id="KW-0547">Nucleotide-binding</keyword>
<dbReference type="Gene3D" id="3.40.50.20">
    <property type="match status" value="1"/>
</dbReference>
<keyword evidence="10 14" id="KW-0464">Manganese</keyword>
<feature type="domain" description="ATP-grasp" evidence="16">
    <location>
        <begin position="143"/>
        <end position="344"/>
    </location>
</feature>
<evidence type="ECO:0000256" key="2">
    <source>
        <dbReference type="ARBA" id="ARBA00010871"/>
    </source>
</evidence>
<dbReference type="InterPro" id="IPR000291">
    <property type="entry name" value="D-Ala_lig_Van_CS"/>
</dbReference>
<comment type="cofactor">
    <cofactor evidence="1">
        <name>Mn(2+)</name>
        <dbReference type="ChEBI" id="CHEBI:29035"/>
    </cofactor>
</comment>
<dbReference type="PROSITE" id="PS00844">
    <property type="entry name" value="DALA_DALA_LIGASE_2"/>
    <property type="match status" value="1"/>
</dbReference>
<protein>
    <recommendedName>
        <fullName evidence="12">D-alanine--D-alanine ligase</fullName>
        <ecNumber evidence="12">6.3.2.4</ecNumber>
    </recommendedName>
    <alternativeName>
        <fullName evidence="12">D-Ala-D-Ala ligase</fullName>
    </alternativeName>
    <alternativeName>
        <fullName evidence="12">D-alanylalanine synthetase</fullName>
    </alternativeName>
</protein>
<sequence length="351" mass="39465">MSKIRVGVIFGGASSEYEVSLKSACSILANLDNGKYDVIKIGITRKGQWLRYYGEIERIEDDTWYLEDSCNQILISPNKMDSEIIEIKNDIFIRRKVDIIFPVLHGKNGEDGSIQGIFEVAGIPYVGCNVVSSSICMDKDYAHKIVDKEGFRVPKNLVINSEVDTEKISEFLMNMDFPIYVKPANEGSSIGITKASNKDESFTGIGEAFKYDNKVVLEENIDGFEVGCAVIGNDDLIVGTVDEIEFSGWLFDYKEKYTLIHSKIHLPARIDRALTEKIKKTAIGIYRALGCTGLARVDMFLDKNNNIIFNEVNTMPGFTTGSRFPNMLLHSGMKYKDMLDKLIELGLERKQ</sequence>
<feature type="binding site" evidence="14">
    <location>
        <position position="311"/>
    </location>
    <ligand>
        <name>Mg(2+)</name>
        <dbReference type="ChEBI" id="CHEBI:18420"/>
        <label>1</label>
    </ligand>
</feature>
<keyword evidence="9 12" id="KW-0573">Peptidoglycan synthesis</keyword>
<evidence type="ECO:0000256" key="14">
    <source>
        <dbReference type="PIRSR" id="PIRSR039102-3"/>
    </source>
</evidence>
<comment type="subcellular location">
    <subcellularLocation>
        <location evidence="12">Cytoplasm</location>
    </subcellularLocation>
</comment>
<evidence type="ECO:0000256" key="10">
    <source>
        <dbReference type="ARBA" id="ARBA00023211"/>
    </source>
</evidence>
<keyword evidence="6 15" id="KW-0067">ATP-binding</keyword>
<feature type="active site" evidence="13">
    <location>
        <position position="188"/>
    </location>
</feature>
<evidence type="ECO:0000256" key="5">
    <source>
        <dbReference type="ARBA" id="ARBA00022741"/>
    </source>
</evidence>
<evidence type="ECO:0000259" key="16">
    <source>
        <dbReference type="PROSITE" id="PS50975"/>
    </source>
</evidence>
<dbReference type="GO" id="GO:0071555">
    <property type="term" value="P:cell wall organization"/>
    <property type="evidence" value="ECO:0007669"/>
    <property type="project" value="UniProtKB-KW"/>
</dbReference>
<dbReference type="RefSeq" id="WP_262429283.1">
    <property type="nucleotide sequence ID" value="NZ_JACRTG010000016.1"/>
</dbReference>
<feature type="active site" evidence="13">
    <location>
        <position position="322"/>
    </location>
</feature>
<dbReference type="NCBIfam" id="TIGR01205">
    <property type="entry name" value="D_ala_D_alaTIGR"/>
    <property type="match status" value="1"/>
</dbReference>
<evidence type="ECO:0000256" key="13">
    <source>
        <dbReference type="PIRSR" id="PIRSR039102-1"/>
    </source>
</evidence>
<keyword evidence="12" id="KW-0963">Cytoplasm</keyword>
<dbReference type="GO" id="GO:0008360">
    <property type="term" value="P:regulation of cell shape"/>
    <property type="evidence" value="ECO:0007669"/>
    <property type="project" value="UniProtKB-KW"/>
</dbReference>
<dbReference type="PANTHER" id="PTHR23132:SF25">
    <property type="entry name" value="D-ALANINE--D-ALANINE LIGASE A"/>
    <property type="match status" value="1"/>
</dbReference>
<dbReference type="GO" id="GO:0046872">
    <property type="term" value="F:metal ion binding"/>
    <property type="evidence" value="ECO:0007669"/>
    <property type="project" value="UniProtKB-KW"/>
</dbReference>
<dbReference type="GO" id="GO:0009252">
    <property type="term" value="P:peptidoglycan biosynthetic process"/>
    <property type="evidence" value="ECO:0007669"/>
    <property type="project" value="UniProtKB-UniRule"/>
</dbReference>
<feature type="binding site" evidence="14">
    <location>
        <position position="298"/>
    </location>
    <ligand>
        <name>Mg(2+)</name>
        <dbReference type="ChEBI" id="CHEBI:18420"/>
        <label>1</label>
    </ligand>
</feature>
<dbReference type="Pfam" id="PF01820">
    <property type="entry name" value="Dala_Dala_lig_N"/>
    <property type="match status" value="1"/>
</dbReference>
<evidence type="ECO:0000256" key="1">
    <source>
        <dbReference type="ARBA" id="ARBA00001936"/>
    </source>
</evidence>
<feature type="active site" evidence="13">
    <location>
        <position position="16"/>
    </location>
</feature>
<dbReference type="InterPro" id="IPR011761">
    <property type="entry name" value="ATP-grasp"/>
</dbReference>
<evidence type="ECO:0000256" key="4">
    <source>
        <dbReference type="ARBA" id="ARBA00022723"/>
    </source>
</evidence>
<dbReference type="InterPro" id="IPR011095">
    <property type="entry name" value="Dala_Dala_lig_C"/>
</dbReference>
<proteinExistence type="inferred from homology"/>
<dbReference type="InterPro" id="IPR013815">
    <property type="entry name" value="ATP_grasp_subdomain_1"/>
</dbReference>
<keyword evidence="4 14" id="KW-0479">Metal-binding</keyword>
<keyword evidence="3 12" id="KW-0436">Ligase</keyword>
<keyword evidence="11 12" id="KW-0961">Cell wall biogenesis/degradation</keyword>
<evidence type="ECO:0000256" key="12">
    <source>
        <dbReference type="HAMAP-Rule" id="MF_00047"/>
    </source>
</evidence>
<comment type="catalytic activity">
    <reaction evidence="12">
        <text>2 D-alanine + ATP = D-alanyl-D-alanine + ADP + phosphate + H(+)</text>
        <dbReference type="Rhea" id="RHEA:11224"/>
        <dbReference type="ChEBI" id="CHEBI:15378"/>
        <dbReference type="ChEBI" id="CHEBI:30616"/>
        <dbReference type="ChEBI" id="CHEBI:43474"/>
        <dbReference type="ChEBI" id="CHEBI:57416"/>
        <dbReference type="ChEBI" id="CHEBI:57822"/>
        <dbReference type="ChEBI" id="CHEBI:456216"/>
        <dbReference type="EC" id="6.3.2.4"/>
    </reaction>
</comment>
<reference evidence="17" key="1">
    <citation type="submission" date="2020-08" db="EMBL/GenBank/DDBJ databases">
        <title>Genome public.</title>
        <authorList>
            <person name="Liu C."/>
            <person name="Sun Q."/>
        </authorList>
    </citation>
    <scope>NUCLEOTIDE SEQUENCE</scope>
    <source>
        <strain evidence="17">BX21</strain>
    </source>
</reference>
<dbReference type="PIRSF" id="PIRSF039102">
    <property type="entry name" value="Ddl/VanB"/>
    <property type="match status" value="1"/>
</dbReference>
<comment type="function">
    <text evidence="12">Cell wall formation.</text>
</comment>
<dbReference type="Proteomes" id="UP000601171">
    <property type="component" value="Unassembled WGS sequence"/>
</dbReference>
<dbReference type="PROSITE" id="PS50975">
    <property type="entry name" value="ATP_GRASP"/>
    <property type="match status" value="1"/>
</dbReference>
<dbReference type="GO" id="GO:0005524">
    <property type="term" value="F:ATP binding"/>
    <property type="evidence" value="ECO:0007669"/>
    <property type="project" value="UniProtKB-UniRule"/>
</dbReference>
<dbReference type="GO" id="GO:0008716">
    <property type="term" value="F:D-alanine-D-alanine ligase activity"/>
    <property type="evidence" value="ECO:0007669"/>
    <property type="project" value="UniProtKB-UniRule"/>
</dbReference>
<dbReference type="InterPro" id="IPR011127">
    <property type="entry name" value="Dala_Dala_lig_N"/>
</dbReference>
<dbReference type="GO" id="GO:0005829">
    <property type="term" value="C:cytosol"/>
    <property type="evidence" value="ECO:0007669"/>
    <property type="project" value="TreeGrafter"/>
</dbReference>
<comment type="cofactor">
    <cofactor evidence="14">
        <name>Mg(2+)</name>
        <dbReference type="ChEBI" id="CHEBI:18420"/>
    </cofactor>
    <cofactor evidence="14">
        <name>Mn(2+)</name>
        <dbReference type="ChEBI" id="CHEBI:29035"/>
    </cofactor>
    <text evidence="14">Binds 2 magnesium or manganese ions per subunit.</text>
</comment>
<dbReference type="EC" id="6.3.2.4" evidence="12"/>
<dbReference type="HAMAP" id="MF_00047">
    <property type="entry name" value="Dala_Dala_lig"/>
    <property type="match status" value="1"/>
</dbReference>
<evidence type="ECO:0000256" key="6">
    <source>
        <dbReference type="ARBA" id="ARBA00022840"/>
    </source>
</evidence>
<dbReference type="PANTHER" id="PTHR23132">
    <property type="entry name" value="D-ALANINE--D-ALANINE LIGASE"/>
    <property type="match status" value="1"/>
</dbReference>
<comment type="pathway">
    <text evidence="12">Cell wall biogenesis; peptidoglycan biosynthesis.</text>
</comment>